<evidence type="ECO:0000313" key="3">
    <source>
        <dbReference type="Proteomes" id="UP000001491"/>
    </source>
</evidence>
<accession>C5J5Q3</accession>
<keyword evidence="3" id="KW-1185">Reference proteome</keyword>
<feature type="transmembrane region" description="Helical" evidence="1">
    <location>
        <begin position="161"/>
        <end position="183"/>
    </location>
</feature>
<dbReference type="eggNOG" id="ENOG5031YDY">
    <property type="taxonomic scope" value="Bacteria"/>
</dbReference>
<feature type="transmembrane region" description="Helical" evidence="1">
    <location>
        <begin position="64"/>
        <end position="88"/>
    </location>
</feature>
<feature type="transmembrane region" description="Helical" evidence="1">
    <location>
        <begin position="25"/>
        <end position="44"/>
    </location>
</feature>
<feature type="transmembrane region" description="Helical" evidence="1">
    <location>
        <begin position="131"/>
        <end position="152"/>
    </location>
</feature>
<keyword evidence="1" id="KW-0472">Membrane</keyword>
<proteinExistence type="predicted"/>
<sequence>MENSNNYISEKLDDFSKWARHRKTALIFSVLVLSFSIYLITRSIRNNYQEFVLDNYYFISFVNYFQNFSVIFYFTYQSNILLGLALLGYTISPTKRKFQFLFATTVMMTIVFIVFWTLIAWHIDFNNSKELFSTATVHFLHPILAVISLFWFRKDFVLKKIGLFAAIFYMFAYYIFCLFLYIFTVKQWLSNQYDDEKFVYFYTGLTIYPFLNFLHPFFYSGNNYFLIFLLNLITFLFSFILPYLVALLLINLYGIRRIEWKLRPFIYSFFKRIYKLFKITYDKTKMIFNKKEDQ</sequence>
<evidence type="ECO:0000256" key="1">
    <source>
        <dbReference type="SAM" id="Phobius"/>
    </source>
</evidence>
<organism evidence="2 3">
    <name type="scientific">Mesomycoplasma conjunctivae (strain ATCC 25834 / NCTC 10147 / HRC/581)</name>
    <name type="common">Mycoplasma conjunctivae</name>
    <dbReference type="NCBI Taxonomy" id="572263"/>
    <lineage>
        <taxon>Bacteria</taxon>
        <taxon>Bacillati</taxon>
        <taxon>Mycoplasmatota</taxon>
        <taxon>Mycoplasmoidales</taxon>
        <taxon>Metamycoplasmataceae</taxon>
        <taxon>Mesomycoplasma</taxon>
    </lineage>
</organism>
<keyword evidence="1" id="KW-1133">Transmembrane helix</keyword>
<keyword evidence="1" id="KW-0812">Transmembrane</keyword>
<feature type="transmembrane region" description="Helical" evidence="1">
    <location>
        <begin position="224"/>
        <end position="253"/>
    </location>
</feature>
<dbReference type="Proteomes" id="UP000001491">
    <property type="component" value="Chromosome"/>
</dbReference>
<feature type="transmembrane region" description="Helical" evidence="1">
    <location>
        <begin position="100"/>
        <end position="119"/>
    </location>
</feature>
<protein>
    <submittedName>
        <fullName evidence="2">Uncharacterized protein</fullName>
    </submittedName>
</protein>
<gene>
    <name evidence="2" type="ordered locus">MCJ_001020</name>
</gene>
<dbReference type="AlphaFoldDB" id="C5J5Q3"/>
<dbReference type="EMBL" id="FM864216">
    <property type="protein sequence ID" value="CAT04781.1"/>
    <property type="molecule type" value="Genomic_DNA"/>
</dbReference>
<dbReference type="NCBIfam" id="NF046009">
    <property type="entry name" value="MAGa3780_fam"/>
    <property type="match status" value="1"/>
</dbReference>
<reference evidence="3" key="1">
    <citation type="journal article" date="2009" name="BMC Bioinformatics">
        <title>The Mycoplasma conjunctivae genome sequencing, annotation and analysis.</title>
        <authorList>
            <person name="Calderon-Copete S.P."/>
            <person name="Wigger G."/>
            <person name="Wunderlin C."/>
            <person name="Schmidheini T."/>
            <person name="Frey J."/>
            <person name="Quail M.A."/>
            <person name="Falquet L."/>
        </authorList>
    </citation>
    <scope>NUCLEOTIDE SEQUENCE [LARGE SCALE GENOMIC DNA]</scope>
    <source>
        <strain evidence="3">ATCC 25834 / NCTC 10147 / HRC/581</strain>
    </source>
</reference>
<dbReference type="KEGG" id="mco:MCJ_001020"/>
<evidence type="ECO:0000313" key="2">
    <source>
        <dbReference type="EMBL" id="CAT04781.1"/>
    </source>
</evidence>
<name>C5J5Q3_MESCH</name>
<dbReference type="HOGENOM" id="CLU_083587_0_0_14"/>